<evidence type="ECO:0000256" key="1">
    <source>
        <dbReference type="ARBA" id="ARBA00002286"/>
    </source>
</evidence>
<dbReference type="InterPro" id="IPR055247">
    <property type="entry name" value="InsJ-like_HTH"/>
</dbReference>
<sequence length="470" mass="55982">MAKYSYEFKRKIVEEYLEGAGSYKYLAKKYQIKSSSTLRKWINAYQTLGKEGLLRCRQKKVYPVEFKLEVVQSYLTSEKSYQSLANQYGINNPTLLARWVLDYRKYGIDGLLPKQRGRPSKMSTKEKKTKPSLSPSADSAQRLKELEAENYRLRMENGYFKRISEAQIRKEEATNEERSRLVYSLRHQYKLKDLLRYVGLIKQTYYNWVKKFDRPNPDQAIETQLLELRELHPNYGYRRLWAELGKLGYVISENKTQKLCQKLGIQVTCFGHRNRKYKSYKGEIGKIASNLIRRRFKTSIPHQKITTDTTEFKYYEYDSAGIPRIKKLYLNPFLDMYNSEIISYSISKQPTFRPIMEALAQAIEQTKDCPFRRTFHSDQGWAYQMKPYVNTLKDQKIFQSMSRKGNCLDNAIMENFFGILKQEIYYGHTFNSYDELKQTIEDYIEYYNNKRIKKKLDFMSPVEYRMKYTA</sequence>
<dbReference type="InterPro" id="IPR010921">
    <property type="entry name" value="Trp_repressor/repl_initiator"/>
</dbReference>
<dbReference type="InterPro" id="IPR001584">
    <property type="entry name" value="Integrase_cat-core"/>
</dbReference>
<dbReference type="InterPro" id="IPR036388">
    <property type="entry name" value="WH-like_DNA-bd_sf"/>
</dbReference>
<dbReference type="Proteomes" id="UP001229251">
    <property type="component" value="Unassembled WGS sequence"/>
</dbReference>
<dbReference type="Pfam" id="PF13333">
    <property type="entry name" value="rve_2"/>
    <property type="match status" value="1"/>
</dbReference>
<dbReference type="Pfam" id="PF00665">
    <property type="entry name" value="rve"/>
    <property type="match status" value="1"/>
</dbReference>
<dbReference type="InterPro" id="IPR012337">
    <property type="entry name" value="RNaseH-like_sf"/>
</dbReference>
<dbReference type="Pfam" id="PF13518">
    <property type="entry name" value="HTH_28"/>
    <property type="match status" value="2"/>
</dbReference>
<dbReference type="AlphaFoldDB" id="A0AAJ1V583"/>
<dbReference type="SUPFAM" id="SSF48295">
    <property type="entry name" value="TrpR-like"/>
    <property type="match status" value="1"/>
</dbReference>
<evidence type="ECO:0000313" key="4">
    <source>
        <dbReference type="EMBL" id="MDK7186739.1"/>
    </source>
</evidence>
<dbReference type="PANTHER" id="PTHR46889">
    <property type="entry name" value="TRANSPOSASE INSF FOR INSERTION SEQUENCE IS3B-RELATED"/>
    <property type="match status" value="1"/>
</dbReference>
<organism evidence="4 5">
    <name type="scientific">Facklamia hominis</name>
    <dbReference type="NCBI Taxonomy" id="178214"/>
    <lineage>
        <taxon>Bacteria</taxon>
        <taxon>Bacillati</taxon>
        <taxon>Bacillota</taxon>
        <taxon>Bacilli</taxon>
        <taxon>Lactobacillales</taxon>
        <taxon>Aerococcaceae</taxon>
        <taxon>Facklamia</taxon>
    </lineage>
</organism>
<evidence type="ECO:0000256" key="2">
    <source>
        <dbReference type="SAM" id="MobiDB-lite"/>
    </source>
</evidence>
<dbReference type="PANTHER" id="PTHR46889:SF4">
    <property type="entry name" value="TRANSPOSASE INSO FOR INSERTION SEQUENCE ELEMENT IS911B-RELATED"/>
    <property type="match status" value="1"/>
</dbReference>
<feature type="domain" description="Integrase catalytic" evidence="3">
    <location>
        <begin position="297"/>
        <end position="469"/>
    </location>
</feature>
<name>A0AAJ1V583_9LACT</name>
<feature type="region of interest" description="Disordered" evidence="2">
    <location>
        <begin position="112"/>
        <end position="139"/>
    </location>
</feature>
<gene>
    <name evidence="4" type="ORF">QP433_01970</name>
</gene>
<comment type="caution">
    <text evidence="4">The sequence shown here is derived from an EMBL/GenBank/DDBJ whole genome shotgun (WGS) entry which is preliminary data.</text>
</comment>
<dbReference type="PROSITE" id="PS50994">
    <property type="entry name" value="INTEGRASE"/>
    <property type="match status" value="1"/>
</dbReference>
<reference evidence="4" key="1">
    <citation type="submission" date="2023-05" db="EMBL/GenBank/DDBJ databases">
        <title>Cataloging the Phylogenetic Diversity of Human Bladder Bacteria.</title>
        <authorList>
            <person name="Du J."/>
        </authorList>
    </citation>
    <scope>NUCLEOTIDE SEQUENCE</scope>
    <source>
        <strain evidence="4">UMB1231</strain>
    </source>
</reference>
<dbReference type="InterPro" id="IPR025948">
    <property type="entry name" value="HTH-like_dom"/>
</dbReference>
<comment type="function">
    <text evidence="1">Involved in the transposition of the insertion sequence.</text>
</comment>
<evidence type="ECO:0000313" key="5">
    <source>
        <dbReference type="Proteomes" id="UP001229251"/>
    </source>
</evidence>
<dbReference type="Gene3D" id="3.30.420.10">
    <property type="entry name" value="Ribonuclease H-like superfamily/Ribonuclease H"/>
    <property type="match status" value="1"/>
</dbReference>
<dbReference type="EMBL" id="JASOOE010000003">
    <property type="protein sequence ID" value="MDK7186739.1"/>
    <property type="molecule type" value="Genomic_DNA"/>
</dbReference>
<dbReference type="Pfam" id="PF13276">
    <property type="entry name" value="HTH_21"/>
    <property type="match status" value="1"/>
</dbReference>
<dbReference type="Gene3D" id="1.10.10.10">
    <property type="entry name" value="Winged helix-like DNA-binding domain superfamily/Winged helix DNA-binding domain"/>
    <property type="match status" value="1"/>
</dbReference>
<proteinExistence type="predicted"/>
<dbReference type="SUPFAM" id="SSF53098">
    <property type="entry name" value="Ribonuclease H-like"/>
    <property type="match status" value="1"/>
</dbReference>
<dbReference type="InterPro" id="IPR050900">
    <property type="entry name" value="Transposase_IS3/IS150/IS904"/>
</dbReference>
<dbReference type="GO" id="GO:0043565">
    <property type="term" value="F:sequence-specific DNA binding"/>
    <property type="evidence" value="ECO:0007669"/>
    <property type="project" value="InterPro"/>
</dbReference>
<evidence type="ECO:0000259" key="3">
    <source>
        <dbReference type="PROSITE" id="PS50994"/>
    </source>
</evidence>
<dbReference type="InterPro" id="IPR048020">
    <property type="entry name" value="Transpos_IS3"/>
</dbReference>
<dbReference type="NCBIfam" id="NF033516">
    <property type="entry name" value="transpos_IS3"/>
    <property type="match status" value="1"/>
</dbReference>
<dbReference type="Gene3D" id="1.10.10.60">
    <property type="entry name" value="Homeodomain-like"/>
    <property type="match status" value="1"/>
</dbReference>
<dbReference type="GO" id="GO:0015074">
    <property type="term" value="P:DNA integration"/>
    <property type="evidence" value="ECO:0007669"/>
    <property type="project" value="InterPro"/>
</dbReference>
<protein>
    <submittedName>
        <fullName evidence="4">IS3 family transposase</fullName>
    </submittedName>
</protein>
<accession>A0AAJ1V583</accession>
<dbReference type="InterPro" id="IPR036397">
    <property type="entry name" value="RNaseH_sf"/>
</dbReference>